<comment type="caution">
    <text evidence="2">The sequence shown here is derived from an EMBL/GenBank/DDBJ whole genome shotgun (WGS) entry which is preliminary data.</text>
</comment>
<dbReference type="Proteomes" id="UP000245207">
    <property type="component" value="Unassembled WGS sequence"/>
</dbReference>
<dbReference type="InterPro" id="IPR050481">
    <property type="entry name" value="UDP-glycosyltransf_plant"/>
</dbReference>
<dbReference type="SUPFAM" id="SSF53756">
    <property type="entry name" value="UDP-Glycosyltransferase/glycogen phosphorylase"/>
    <property type="match status" value="1"/>
</dbReference>
<organism evidence="2 3">
    <name type="scientific">Artemisia annua</name>
    <name type="common">Sweet wormwood</name>
    <dbReference type="NCBI Taxonomy" id="35608"/>
    <lineage>
        <taxon>Eukaryota</taxon>
        <taxon>Viridiplantae</taxon>
        <taxon>Streptophyta</taxon>
        <taxon>Embryophyta</taxon>
        <taxon>Tracheophyta</taxon>
        <taxon>Spermatophyta</taxon>
        <taxon>Magnoliopsida</taxon>
        <taxon>eudicotyledons</taxon>
        <taxon>Gunneridae</taxon>
        <taxon>Pentapetalae</taxon>
        <taxon>asterids</taxon>
        <taxon>campanulids</taxon>
        <taxon>Asterales</taxon>
        <taxon>Asteraceae</taxon>
        <taxon>Asteroideae</taxon>
        <taxon>Anthemideae</taxon>
        <taxon>Artemisiinae</taxon>
        <taxon>Artemisia</taxon>
    </lineage>
</organism>
<evidence type="ECO:0000313" key="3">
    <source>
        <dbReference type="Proteomes" id="UP000245207"/>
    </source>
</evidence>
<dbReference type="EMBL" id="PKPP01004053">
    <property type="protein sequence ID" value="PWA66321.1"/>
    <property type="molecule type" value="Genomic_DNA"/>
</dbReference>
<name>A0A2U1MYI1_ARTAN</name>
<sequence>MTNTDVKLPPDESYVSALTSYIELVAEKSIGPISFIEVPQVKTPTPLSHSKSPLTFLFEFISNHCNNIQSVVADMISQPDFGRFAGFVIDTLCTSMIDVANEFNIPTYVFFPSNAAFLGFIIHLQTLCDAHDQDVIELSNSDTDTHFEEFYEVYAFNGLVDLIEVVIAEPDCEP</sequence>
<dbReference type="AlphaFoldDB" id="A0A2U1MYI1"/>
<dbReference type="STRING" id="35608.A0A2U1MYI1"/>
<accession>A0A2U1MYI1</accession>
<reference evidence="2 3" key="1">
    <citation type="journal article" date="2018" name="Mol. Plant">
        <title>The genome of Artemisia annua provides insight into the evolution of Asteraceae family and artemisinin biosynthesis.</title>
        <authorList>
            <person name="Shen Q."/>
            <person name="Zhang L."/>
            <person name="Liao Z."/>
            <person name="Wang S."/>
            <person name="Yan T."/>
            <person name="Shi P."/>
            <person name="Liu M."/>
            <person name="Fu X."/>
            <person name="Pan Q."/>
            <person name="Wang Y."/>
            <person name="Lv Z."/>
            <person name="Lu X."/>
            <person name="Zhang F."/>
            <person name="Jiang W."/>
            <person name="Ma Y."/>
            <person name="Chen M."/>
            <person name="Hao X."/>
            <person name="Li L."/>
            <person name="Tang Y."/>
            <person name="Lv G."/>
            <person name="Zhou Y."/>
            <person name="Sun X."/>
            <person name="Brodelius P.E."/>
            <person name="Rose J.K.C."/>
            <person name="Tang K."/>
        </authorList>
    </citation>
    <scope>NUCLEOTIDE SEQUENCE [LARGE SCALE GENOMIC DNA]</scope>
    <source>
        <strain evidence="3">cv. Huhao1</strain>
        <tissue evidence="2">Leaf</tissue>
    </source>
</reference>
<protein>
    <submittedName>
        <fullName evidence="2">UDP-glucuronosyl/UDP-glucosyltransferase</fullName>
    </submittedName>
</protein>
<dbReference type="Gene3D" id="3.40.50.2000">
    <property type="entry name" value="Glycogen Phosphorylase B"/>
    <property type="match status" value="1"/>
</dbReference>
<keyword evidence="2" id="KW-0808">Transferase</keyword>
<dbReference type="OrthoDB" id="5835829at2759"/>
<comment type="similarity">
    <text evidence="1">Belongs to the UDP-glycosyltransferase family.</text>
</comment>
<proteinExistence type="inferred from homology"/>
<dbReference type="PANTHER" id="PTHR48048">
    <property type="entry name" value="GLYCOSYLTRANSFERASE"/>
    <property type="match status" value="1"/>
</dbReference>
<dbReference type="GO" id="GO:0035251">
    <property type="term" value="F:UDP-glucosyltransferase activity"/>
    <property type="evidence" value="ECO:0007669"/>
    <property type="project" value="InterPro"/>
</dbReference>
<gene>
    <name evidence="2" type="ORF">CTI12_AA323840</name>
</gene>
<evidence type="ECO:0000256" key="1">
    <source>
        <dbReference type="ARBA" id="ARBA00009995"/>
    </source>
</evidence>
<evidence type="ECO:0000313" key="2">
    <source>
        <dbReference type="EMBL" id="PWA66321.1"/>
    </source>
</evidence>
<keyword evidence="3" id="KW-1185">Reference proteome</keyword>
<dbReference type="PANTHER" id="PTHR48048:SF45">
    <property type="entry name" value="GLYCOSYLTRANSFERASE"/>
    <property type="match status" value="1"/>
</dbReference>